<keyword evidence="1" id="KW-0489">Methyltransferase</keyword>
<organism evidence="1 2">
    <name type="scientific">Tannerella forsythia</name>
    <name type="common">Bacteroides forsythus</name>
    <dbReference type="NCBI Taxonomy" id="28112"/>
    <lineage>
        <taxon>Bacteria</taxon>
        <taxon>Pseudomonadati</taxon>
        <taxon>Bacteroidota</taxon>
        <taxon>Bacteroidia</taxon>
        <taxon>Bacteroidales</taxon>
        <taxon>Tannerellaceae</taxon>
        <taxon>Tannerella</taxon>
    </lineage>
</organism>
<dbReference type="EMBL" id="RQYS01000135">
    <property type="protein sequence ID" value="RRD56009.1"/>
    <property type="molecule type" value="Genomic_DNA"/>
</dbReference>
<keyword evidence="1" id="KW-0808">Transferase</keyword>
<comment type="caution">
    <text evidence="1">The sequence shown here is derived from an EMBL/GenBank/DDBJ whole genome shotgun (WGS) entry which is preliminary data.</text>
</comment>
<dbReference type="AlphaFoldDB" id="A0A3P1XB32"/>
<proteinExistence type="predicted"/>
<feature type="non-terminal residue" evidence="1">
    <location>
        <position position="1"/>
    </location>
</feature>
<accession>A0A3P1XB32</accession>
<name>A0A3P1XB32_TANFO</name>
<keyword evidence="1" id="KW-0830">Ubiquinone</keyword>
<reference evidence="1 2" key="1">
    <citation type="submission" date="2018-11" db="EMBL/GenBank/DDBJ databases">
        <title>Genomes From Bacteria Associated with the Canine Oral Cavity: a Test Case for Automated Genome-Based Taxonomic Assignment.</title>
        <authorList>
            <person name="Coil D.A."/>
            <person name="Jospin G."/>
            <person name="Darling A.E."/>
            <person name="Wallis C."/>
            <person name="Davis I.J."/>
            <person name="Harris S."/>
            <person name="Eisen J.A."/>
            <person name="Holcombe L.J."/>
            <person name="O'Flynn C."/>
        </authorList>
    </citation>
    <scope>NUCLEOTIDE SEQUENCE [LARGE SCALE GENOMIC DNA]</scope>
    <source>
        <strain evidence="1 2">OH2617_COT-023</strain>
    </source>
</reference>
<evidence type="ECO:0000313" key="2">
    <source>
        <dbReference type="Proteomes" id="UP000278609"/>
    </source>
</evidence>
<gene>
    <name evidence="1" type="ORF">EII40_14070</name>
</gene>
<protein>
    <submittedName>
        <fullName evidence="1">Ubiquinone biosynthesis methyltransferase UbiE</fullName>
    </submittedName>
</protein>
<evidence type="ECO:0000313" key="1">
    <source>
        <dbReference type="EMBL" id="RRD56009.1"/>
    </source>
</evidence>
<dbReference type="Proteomes" id="UP000278609">
    <property type="component" value="Unassembled WGS sequence"/>
</dbReference>
<sequence>RYVLNRKGLFVPPHLTRNEAEDLLHSLYGDKVTIKIYSSTLLFKCIKQKSNK</sequence>
<dbReference type="GO" id="GO:0032259">
    <property type="term" value="P:methylation"/>
    <property type="evidence" value="ECO:0007669"/>
    <property type="project" value="UniProtKB-KW"/>
</dbReference>
<dbReference type="GO" id="GO:0008168">
    <property type="term" value="F:methyltransferase activity"/>
    <property type="evidence" value="ECO:0007669"/>
    <property type="project" value="UniProtKB-KW"/>
</dbReference>